<dbReference type="AlphaFoldDB" id="A0A4Q9DRI7"/>
<evidence type="ECO:0000313" key="2">
    <source>
        <dbReference type="EMBL" id="TBL79379.1"/>
    </source>
</evidence>
<dbReference type="EMBL" id="SIRE01000007">
    <property type="protein sequence ID" value="TBL79379.1"/>
    <property type="molecule type" value="Genomic_DNA"/>
</dbReference>
<dbReference type="GO" id="GO:0050043">
    <property type="term" value="F:lactate racemase activity"/>
    <property type="evidence" value="ECO:0007669"/>
    <property type="project" value="InterPro"/>
</dbReference>
<dbReference type="RefSeq" id="WP_131013324.1">
    <property type="nucleotide sequence ID" value="NZ_SIRE01000007.1"/>
</dbReference>
<sequence>MNMIAQLVGDTSLPRMVKVRQHFYAPEVEDTAEAAREAMQDAGVLSRIASGDRVAIAVGSRGVADIPVLVREVVNAVKLAGGLPFLIPAMGSHGGATAEGQRSVLEHLGVTESFTGAPIRASMDVVQVGELPNGLPVYADKLAFEADKVIVINRIKPHTAFRGPFESGLTKMITIGLGKQKGAEAAHAYSFKYMAEHIPAMAKIVLSKVPIIFGLGTIENAYDHVAKVVAVPAEKLAEAEPLLLAEAKSLMPRIMVDPIDVLVVDEIGKNISGDGMDPNITGRYGTPYASGGPKVTRIAVLGLTEATEGNGNGIGLADVTTRRAVEQIAAGKGYANAITSTVLEMVKIPLTLESAELAVQTAVKTCNAFDLSKVRLVRIENTLNMKHIWVSESLLPELRDNPDIEVLTEPIDMNYADQIVY</sequence>
<gene>
    <name evidence="2" type="ORF">EYB31_10705</name>
</gene>
<reference evidence="2 3" key="1">
    <citation type="submission" date="2019-02" db="EMBL/GenBank/DDBJ databases">
        <title>Paenibacillus sp. nov., isolated from surface-sterilized tissue of Thalictrum simplex L.</title>
        <authorList>
            <person name="Tuo L."/>
        </authorList>
    </citation>
    <scope>NUCLEOTIDE SEQUENCE [LARGE SCALE GENOMIC DNA]</scope>
    <source>
        <strain evidence="2 3">N2SHLJ1</strain>
    </source>
</reference>
<dbReference type="Proteomes" id="UP000293142">
    <property type="component" value="Unassembled WGS sequence"/>
</dbReference>
<dbReference type="OrthoDB" id="9788398at2"/>
<comment type="caution">
    <text evidence="2">The sequence shown here is derived from an EMBL/GenBank/DDBJ whole genome shotgun (WGS) entry which is preliminary data.</text>
</comment>
<protein>
    <submittedName>
        <fullName evidence="2">DUF2088 domain-containing protein</fullName>
    </submittedName>
</protein>
<dbReference type="Pfam" id="PF09861">
    <property type="entry name" value="Lar_N"/>
    <property type="match status" value="1"/>
</dbReference>
<organism evidence="2 3">
    <name type="scientific">Paenibacillus thalictri</name>
    <dbReference type="NCBI Taxonomy" id="2527873"/>
    <lineage>
        <taxon>Bacteria</taxon>
        <taxon>Bacillati</taxon>
        <taxon>Bacillota</taxon>
        <taxon>Bacilli</taxon>
        <taxon>Bacillales</taxon>
        <taxon>Paenibacillaceae</taxon>
        <taxon>Paenibacillus</taxon>
    </lineage>
</organism>
<feature type="domain" description="LarA-like N-terminal" evidence="1">
    <location>
        <begin position="28"/>
        <end position="191"/>
    </location>
</feature>
<dbReference type="InterPro" id="IPR018657">
    <property type="entry name" value="LarA-like_N"/>
</dbReference>
<name>A0A4Q9DRI7_9BACL</name>
<evidence type="ECO:0000313" key="3">
    <source>
        <dbReference type="Proteomes" id="UP000293142"/>
    </source>
</evidence>
<evidence type="ECO:0000259" key="1">
    <source>
        <dbReference type="Pfam" id="PF09861"/>
    </source>
</evidence>
<accession>A0A4Q9DRI7</accession>
<dbReference type="Gene3D" id="3.40.50.11440">
    <property type="match status" value="1"/>
</dbReference>
<keyword evidence="3" id="KW-1185">Reference proteome</keyword>
<proteinExistence type="predicted"/>